<gene>
    <name evidence="4" type="ORF">GCM10023322_09110</name>
</gene>
<dbReference type="InterPro" id="IPR013785">
    <property type="entry name" value="Aldolase_TIM"/>
</dbReference>
<evidence type="ECO:0000259" key="3">
    <source>
        <dbReference type="Pfam" id="PF14509"/>
    </source>
</evidence>
<comment type="caution">
    <text evidence="4">The sequence shown here is derived from an EMBL/GenBank/DDBJ whole genome shotgun (WGS) entry which is preliminary data.</text>
</comment>
<dbReference type="PROSITE" id="PS51318">
    <property type="entry name" value="TAT"/>
    <property type="match status" value="1"/>
</dbReference>
<feature type="domain" description="Glycosyl-hydrolase 97 C-terminal oligomerisation" evidence="3">
    <location>
        <begin position="568"/>
        <end position="664"/>
    </location>
</feature>
<feature type="domain" description="Glycosyl-hydrolase 97 catalytic" evidence="1">
    <location>
        <begin position="345"/>
        <end position="485"/>
    </location>
</feature>
<dbReference type="Proteomes" id="UP001501570">
    <property type="component" value="Unassembled WGS sequence"/>
</dbReference>
<reference evidence="5" key="1">
    <citation type="journal article" date="2019" name="Int. J. Syst. Evol. Microbiol.">
        <title>The Global Catalogue of Microorganisms (GCM) 10K type strain sequencing project: providing services to taxonomists for standard genome sequencing and annotation.</title>
        <authorList>
            <consortium name="The Broad Institute Genomics Platform"/>
            <consortium name="The Broad Institute Genome Sequencing Center for Infectious Disease"/>
            <person name="Wu L."/>
            <person name="Ma J."/>
        </authorList>
    </citation>
    <scope>NUCLEOTIDE SEQUENCE [LARGE SCALE GENOMIC DNA]</scope>
    <source>
        <strain evidence="5">JCM 18304</strain>
    </source>
</reference>
<dbReference type="InterPro" id="IPR017853">
    <property type="entry name" value="GH"/>
</dbReference>
<dbReference type="InterPro" id="IPR006311">
    <property type="entry name" value="TAT_signal"/>
</dbReference>
<sequence length="667" mass="70210">MNQQVPAGSGADNRGRVPRRTVLGGLFAAGAGGLALSAAPATAAHADGPGPDGRSAHPLFPASAAVAVSPDRRAQIGVWVGAHALEWAVAYDGHQVVASSVAGLRLADGHDLGPGARAGRATHRRHHGTWTPVYGRNATVSDEYEEARLPLTDLPSRVTFSIVARAYDAGVALRYEIDSAPSTVELAAELTAFALPAGTAIYGSRDEDAYVLAPPSAIPQSGSSTTDSGPLFDNPVTAVLPGGVLACLCEAARDHYPRMMLTSGSGETLAVHLMQFAGRAGSGPAVTSFAVGAPFSTPWRVLVLGASPTELVDHADLVATLAEPAAIGDPSWIKPGRAMRVTTLTTQGGLDCVDFAAEHDLSYVEFDAGWYGPEGSSSSDPTMPIAALDLAQVIAHGKDKGVGVILYVNRIALGDAESLFTLYEDWGVAGLKLGFILDGTQAQTDQVIGFAEAAARHHLLVNQHDDLRPFGQERTYPNWINLEGVRGNEHFPTATHNVLLPYTRNLAGPIDYTICLAQSRDLTTNAHQLAMAAVYYSPLEWLYWYDAPSKYATGDWPELPWFDAVPTVWDESRALAGEIGQYIVIARRRGATWYLGAMTNEQARVLQVPLKFLGAGSWQATTYADGAAAAAPNGTPVVVSTTSVTSSTTLSMLLAPSGGQAVMLAKS</sequence>
<accession>A0ABP9RK73</accession>
<dbReference type="SUPFAM" id="SSF51445">
    <property type="entry name" value="(Trans)glycosidases"/>
    <property type="match status" value="1"/>
</dbReference>
<keyword evidence="5" id="KW-1185">Reference proteome</keyword>
<dbReference type="Gene3D" id="2.70.98.10">
    <property type="match status" value="1"/>
</dbReference>
<dbReference type="PANTHER" id="PTHR35803">
    <property type="entry name" value="GLUCAN 1,4-ALPHA-GLUCOSIDASE SUSB-RELATED"/>
    <property type="match status" value="1"/>
</dbReference>
<dbReference type="Pfam" id="PF14509">
    <property type="entry name" value="GH97_C"/>
    <property type="match status" value="1"/>
</dbReference>
<dbReference type="InterPro" id="IPR014718">
    <property type="entry name" value="GH-type_carb-bd"/>
</dbReference>
<dbReference type="InterPro" id="IPR019563">
    <property type="entry name" value="GH97_catalytic"/>
</dbReference>
<evidence type="ECO:0000313" key="5">
    <source>
        <dbReference type="Proteomes" id="UP001501570"/>
    </source>
</evidence>
<name>A0ABP9RK73_9ACTN</name>
<dbReference type="InterPro" id="IPR029483">
    <property type="entry name" value="GH97_C"/>
</dbReference>
<dbReference type="RefSeq" id="WP_345626360.1">
    <property type="nucleotide sequence ID" value="NZ_BAABJQ010000002.1"/>
</dbReference>
<dbReference type="EMBL" id="BAABJQ010000002">
    <property type="protein sequence ID" value="GAA5179361.1"/>
    <property type="molecule type" value="Genomic_DNA"/>
</dbReference>
<evidence type="ECO:0008006" key="6">
    <source>
        <dbReference type="Google" id="ProtNLM"/>
    </source>
</evidence>
<dbReference type="Pfam" id="PF14508">
    <property type="entry name" value="GH97_N"/>
    <property type="match status" value="1"/>
</dbReference>
<dbReference type="InterPro" id="IPR029486">
    <property type="entry name" value="GH97_N"/>
</dbReference>
<evidence type="ECO:0000259" key="1">
    <source>
        <dbReference type="Pfam" id="PF10566"/>
    </source>
</evidence>
<feature type="domain" description="Glycosyl-hydrolase 97 N-terminal" evidence="2">
    <location>
        <begin position="69"/>
        <end position="324"/>
    </location>
</feature>
<dbReference type="Pfam" id="PF10566">
    <property type="entry name" value="Glyco_hydro_97"/>
    <property type="match status" value="1"/>
</dbReference>
<dbReference type="Gene3D" id="3.20.20.70">
    <property type="entry name" value="Aldolase class I"/>
    <property type="match status" value="1"/>
</dbReference>
<evidence type="ECO:0000259" key="2">
    <source>
        <dbReference type="Pfam" id="PF14508"/>
    </source>
</evidence>
<evidence type="ECO:0000313" key="4">
    <source>
        <dbReference type="EMBL" id="GAA5179361.1"/>
    </source>
</evidence>
<protein>
    <recommendedName>
        <fullName evidence="6">Alpha-glucosidase</fullName>
    </recommendedName>
</protein>
<dbReference type="InterPro" id="IPR052720">
    <property type="entry name" value="Glycosyl_hydrolase_97"/>
</dbReference>
<proteinExistence type="predicted"/>
<organism evidence="4 5">
    <name type="scientific">Rugosimonospora acidiphila</name>
    <dbReference type="NCBI Taxonomy" id="556531"/>
    <lineage>
        <taxon>Bacteria</taxon>
        <taxon>Bacillati</taxon>
        <taxon>Actinomycetota</taxon>
        <taxon>Actinomycetes</taxon>
        <taxon>Micromonosporales</taxon>
        <taxon>Micromonosporaceae</taxon>
        <taxon>Rugosimonospora</taxon>
    </lineage>
</organism>